<keyword evidence="2" id="KW-1185">Reference proteome</keyword>
<name>A0A5C6BHH3_9BACT</name>
<protein>
    <submittedName>
        <fullName evidence="1">Uncharacterized protein</fullName>
    </submittedName>
</protein>
<dbReference type="Proteomes" id="UP000316304">
    <property type="component" value="Unassembled WGS sequence"/>
</dbReference>
<comment type="caution">
    <text evidence="1">The sequence shown here is derived from an EMBL/GenBank/DDBJ whole genome shotgun (WGS) entry which is preliminary data.</text>
</comment>
<sequence>MHYLLGAKPGDHKYLFDQVIDEMSTVAWLTRWPPETITQLFLCLC</sequence>
<organism evidence="1 2">
    <name type="scientific">Novipirellula galeiformis</name>
    <dbReference type="NCBI Taxonomy" id="2528004"/>
    <lineage>
        <taxon>Bacteria</taxon>
        <taxon>Pseudomonadati</taxon>
        <taxon>Planctomycetota</taxon>
        <taxon>Planctomycetia</taxon>
        <taxon>Pirellulales</taxon>
        <taxon>Pirellulaceae</taxon>
        <taxon>Novipirellula</taxon>
    </lineage>
</organism>
<dbReference type="EMBL" id="SJPT01000017">
    <property type="protein sequence ID" value="TWU11162.1"/>
    <property type="molecule type" value="Genomic_DNA"/>
</dbReference>
<gene>
    <name evidence="1" type="ORF">Pla52o_56000</name>
</gene>
<evidence type="ECO:0000313" key="1">
    <source>
        <dbReference type="EMBL" id="TWU11162.1"/>
    </source>
</evidence>
<proteinExistence type="predicted"/>
<accession>A0A5C6BHH3</accession>
<evidence type="ECO:0000313" key="2">
    <source>
        <dbReference type="Proteomes" id="UP000316304"/>
    </source>
</evidence>
<dbReference type="RefSeq" id="WP_197169532.1">
    <property type="nucleotide sequence ID" value="NZ_SJPT01000017.1"/>
</dbReference>
<dbReference type="AlphaFoldDB" id="A0A5C6BHH3"/>
<reference evidence="1 2" key="1">
    <citation type="submission" date="2019-02" db="EMBL/GenBank/DDBJ databases">
        <title>Deep-cultivation of Planctomycetes and their phenomic and genomic characterization uncovers novel biology.</title>
        <authorList>
            <person name="Wiegand S."/>
            <person name="Jogler M."/>
            <person name="Boedeker C."/>
            <person name="Pinto D."/>
            <person name="Vollmers J."/>
            <person name="Rivas-Marin E."/>
            <person name="Kohn T."/>
            <person name="Peeters S.H."/>
            <person name="Heuer A."/>
            <person name="Rast P."/>
            <person name="Oberbeckmann S."/>
            <person name="Bunk B."/>
            <person name="Jeske O."/>
            <person name="Meyerdierks A."/>
            <person name="Storesund J.E."/>
            <person name="Kallscheuer N."/>
            <person name="Luecker S."/>
            <person name="Lage O.M."/>
            <person name="Pohl T."/>
            <person name="Merkel B.J."/>
            <person name="Hornburger P."/>
            <person name="Mueller R.-W."/>
            <person name="Bruemmer F."/>
            <person name="Labrenz M."/>
            <person name="Spormann A.M."/>
            <person name="Op Den Camp H."/>
            <person name="Overmann J."/>
            <person name="Amann R."/>
            <person name="Jetten M.S.M."/>
            <person name="Mascher T."/>
            <person name="Medema M.H."/>
            <person name="Devos D.P."/>
            <person name="Kaster A.-K."/>
            <person name="Ovreas L."/>
            <person name="Rohde M."/>
            <person name="Galperin M.Y."/>
            <person name="Jogler C."/>
        </authorList>
    </citation>
    <scope>NUCLEOTIDE SEQUENCE [LARGE SCALE GENOMIC DNA]</scope>
    <source>
        <strain evidence="1 2">Pla52o</strain>
    </source>
</reference>